<keyword evidence="2" id="KW-0378">Hydrolase</keyword>
<dbReference type="SFLD" id="SFLDS00003">
    <property type="entry name" value="Haloacid_Dehalogenase"/>
    <property type="match status" value="1"/>
</dbReference>
<dbReference type="NCBIfam" id="TIGR01493">
    <property type="entry name" value="HAD-SF-IA-v2"/>
    <property type="match status" value="1"/>
</dbReference>
<evidence type="ECO:0000256" key="2">
    <source>
        <dbReference type="ARBA" id="ARBA00022801"/>
    </source>
</evidence>
<dbReference type="RefSeq" id="XP_029756115.1">
    <property type="nucleotide sequence ID" value="XM_029906389.1"/>
</dbReference>
<dbReference type="InterPro" id="IPR023214">
    <property type="entry name" value="HAD_sf"/>
</dbReference>
<dbReference type="InterPro" id="IPR051540">
    <property type="entry name" value="S-2-haloacid_dehalogenase"/>
</dbReference>
<dbReference type="STRING" id="1043002.A0A074X3E1"/>
<dbReference type="HOGENOM" id="CLU_045011_3_0_1"/>
<dbReference type="Gene3D" id="3.40.50.1000">
    <property type="entry name" value="HAD superfamily/HAD-like"/>
    <property type="match status" value="1"/>
</dbReference>
<dbReference type="NCBIfam" id="TIGR01509">
    <property type="entry name" value="HAD-SF-IA-v3"/>
    <property type="match status" value="1"/>
</dbReference>
<dbReference type="EMBL" id="KL585002">
    <property type="protein sequence ID" value="KEQ79928.1"/>
    <property type="molecule type" value="Genomic_DNA"/>
</dbReference>
<dbReference type="PRINTS" id="PR00413">
    <property type="entry name" value="HADHALOGNASE"/>
</dbReference>
<dbReference type="NCBIfam" id="TIGR01549">
    <property type="entry name" value="HAD-SF-IA-v1"/>
    <property type="match status" value="1"/>
</dbReference>
<reference evidence="3 4" key="1">
    <citation type="journal article" date="2014" name="BMC Genomics">
        <title>Genome sequencing of four Aureobasidium pullulans varieties: biotechnological potential, stress tolerance, and description of new species.</title>
        <authorList>
            <person name="Gostin Ar C."/>
            <person name="Ohm R.A."/>
            <person name="Kogej T."/>
            <person name="Sonjak S."/>
            <person name="Turk M."/>
            <person name="Zajc J."/>
            <person name="Zalar P."/>
            <person name="Grube M."/>
            <person name="Sun H."/>
            <person name="Han J."/>
            <person name="Sharma A."/>
            <person name="Chiniquy J."/>
            <person name="Ngan C.Y."/>
            <person name="Lipzen A."/>
            <person name="Barry K."/>
            <person name="Grigoriev I.V."/>
            <person name="Gunde-Cimerman N."/>
        </authorList>
    </citation>
    <scope>NUCLEOTIDE SEQUENCE [LARGE SCALE GENOMIC DNA]</scope>
    <source>
        <strain evidence="3 4">EXF-150</strain>
    </source>
</reference>
<dbReference type="GO" id="GO:0016791">
    <property type="term" value="F:phosphatase activity"/>
    <property type="evidence" value="ECO:0007669"/>
    <property type="project" value="UniProtKB-ARBA"/>
</dbReference>
<dbReference type="InterPro" id="IPR006439">
    <property type="entry name" value="HAD-SF_hydro_IA"/>
</dbReference>
<dbReference type="NCBIfam" id="TIGR01428">
    <property type="entry name" value="HAD_type_II"/>
    <property type="match status" value="1"/>
</dbReference>
<dbReference type="OrthoDB" id="40579at2759"/>
<evidence type="ECO:0000313" key="3">
    <source>
        <dbReference type="EMBL" id="KEQ79928.1"/>
    </source>
</evidence>
<evidence type="ECO:0000256" key="1">
    <source>
        <dbReference type="ARBA" id="ARBA00008106"/>
    </source>
</evidence>
<dbReference type="SFLD" id="SFLDG01129">
    <property type="entry name" value="C1.5:_HAD__Beta-PGM__Phosphata"/>
    <property type="match status" value="1"/>
</dbReference>
<dbReference type="Pfam" id="PF00702">
    <property type="entry name" value="Hydrolase"/>
    <property type="match status" value="1"/>
</dbReference>
<organism evidence="3 4">
    <name type="scientific">Aureobasidium pullulans EXF-150</name>
    <dbReference type="NCBI Taxonomy" id="1043002"/>
    <lineage>
        <taxon>Eukaryota</taxon>
        <taxon>Fungi</taxon>
        <taxon>Dikarya</taxon>
        <taxon>Ascomycota</taxon>
        <taxon>Pezizomycotina</taxon>
        <taxon>Dothideomycetes</taxon>
        <taxon>Dothideomycetidae</taxon>
        <taxon>Dothideales</taxon>
        <taxon>Saccotheciaceae</taxon>
        <taxon>Aureobasidium</taxon>
    </lineage>
</organism>
<sequence length="268" mass="30193">MENARALLFDVFGTCVDWRTTVTNALIQQCRVALMRRSAIITNDVRVKASAMSDEDWGAFAQEWRNSYYKFTRSLAADASLSWKTVDDHHLESLQELLFNHGLGREDGDFGGLWNHLEVKEMSLIWHKLDPWPDTVAGLEALNTKYETCTLSNGNIALLTDMKEHGGMPFKHIYSSELFNSYKPNPAIYLGAAKRLGLEPSQCVMVAAHLGDLEAAKNCGYHTVYVERSQEEQNENEEEARRKGFVDIWVGIDEKGFVSAAKKLGISV</sequence>
<evidence type="ECO:0000313" key="4">
    <source>
        <dbReference type="Proteomes" id="UP000030706"/>
    </source>
</evidence>
<comment type="similarity">
    <text evidence="1">Belongs to the HAD-like hydrolase superfamily. S-2-haloalkanoic acid dehalogenase family.</text>
</comment>
<dbReference type="GO" id="GO:0019120">
    <property type="term" value="F:hydrolase activity, acting on acid halide bonds, in C-halide compounds"/>
    <property type="evidence" value="ECO:0007669"/>
    <property type="project" value="InterPro"/>
</dbReference>
<dbReference type="InterPro" id="IPR023198">
    <property type="entry name" value="PGP-like_dom2"/>
</dbReference>
<dbReference type="SUPFAM" id="SSF56784">
    <property type="entry name" value="HAD-like"/>
    <property type="match status" value="1"/>
</dbReference>
<dbReference type="AlphaFoldDB" id="A0A074X3E1"/>
<dbReference type="PANTHER" id="PTHR43316:SF3">
    <property type="entry name" value="HALOACID DEHALOGENASE, TYPE II (AFU_ORTHOLOGUE AFUA_2G07750)-RELATED"/>
    <property type="match status" value="1"/>
</dbReference>
<dbReference type="Gene3D" id="1.10.150.240">
    <property type="entry name" value="Putative phosphatase, domain 2"/>
    <property type="match status" value="1"/>
</dbReference>
<dbReference type="GeneID" id="40748695"/>
<dbReference type="PANTHER" id="PTHR43316">
    <property type="entry name" value="HYDROLASE, HALOACID DELAHOGENASE-RELATED"/>
    <property type="match status" value="1"/>
</dbReference>
<gene>
    <name evidence="3" type="ORF">M438DRAFT_349399</name>
</gene>
<proteinExistence type="inferred from homology"/>
<dbReference type="InterPro" id="IPR006328">
    <property type="entry name" value="2-HAD"/>
</dbReference>
<dbReference type="Proteomes" id="UP000030706">
    <property type="component" value="Unassembled WGS sequence"/>
</dbReference>
<keyword evidence="4" id="KW-1185">Reference proteome</keyword>
<protein>
    <submittedName>
        <fullName evidence="3">Haloacid dehalogenase</fullName>
    </submittedName>
</protein>
<accession>A0A074X3E1</accession>
<name>A0A074X3E1_AURPU</name>
<dbReference type="InterPro" id="IPR036412">
    <property type="entry name" value="HAD-like_sf"/>
</dbReference>